<evidence type="ECO:0000259" key="5">
    <source>
        <dbReference type="Pfam" id="PF01248"/>
    </source>
</evidence>
<comment type="caution">
    <text evidence="6">The sequence shown here is derived from an EMBL/GenBank/DDBJ whole genome shotgun (WGS) entry which is preliminary data.</text>
</comment>
<dbReference type="PRINTS" id="PR00883">
    <property type="entry name" value="NUCLEARHMG"/>
</dbReference>
<evidence type="ECO:0000256" key="3">
    <source>
        <dbReference type="RuleBase" id="RU366039"/>
    </source>
</evidence>
<name>W9XN40_9EURO</name>
<dbReference type="Proteomes" id="UP000019484">
    <property type="component" value="Unassembled WGS sequence"/>
</dbReference>
<reference evidence="6 7" key="1">
    <citation type="submission" date="2013-03" db="EMBL/GenBank/DDBJ databases">
        <title>The Genome Sequence of Capronia coronata CBS 617.96.</title>
        <authorList>
            <consortium name="The Broad Institute Genomics Platform"/>
            <person name="Cuomo C."/>
            <person name="de Hoog S."/>
            <person name="Gorbushina A."/>
            <person name="Walker B."/>
            <person name="Young S.K."/>
            <person name="Zeng Q."/>
            <person name="Gargeya S."/>
            <person name="Fitzgerald M."/>
            <person name="Haas B."/>
            <person name="Abouelleil A."/>
            <person name="Allen A.W."/>
            <person name="Alvarado L."/>
            <person name="Arachchi H.M."/>
            <person name="Berlin A.M."/>
            <person name="Chapman S.B."/>
            <person name="Gainer-Dewar J."/>
            <person name="Goldberg J."/>
            <person name="Griggs A."/>
            <person name="Gujja S."/>
            <person name="Hansen M."/>
            <person name="Howarth C."/>
            <person name="Imamovic A."/>
            <person name="Ireland A."/>
            <person name="Larimer J."/>
            <person name="McCowan C."/>
            <person name="Murphy C."/>
            <person name="Pearson M."/>
            <person name="Poon T.W."/>
            <person name="Priest M."/>
            <person name="Roberts A."/>
            <person name="Saif S."/>
            <person name="Shea T."/>
            <person name="Sisk P."/>
            <person name="Sykes S."/>
            <person name="Wortman J."/>
            <person name="Nusbaum C."/>
            <person name="Birren B."/>
        </authorList>
    </citation>
    <scope>NUCLEOTIDE SEQUENCE [LARGE SCALE GENOMIC DNA]</scope>
    <source>
        <strain evidence="6 7">CBS 617.96</strain>
    </source>
</reference>
<feature type="compositionally biased region" description="Acidic residues" evidence="4">
    <location>
        <begin position="98"/>
        <end position="110"/>
    </location>
</feature>
<dbReference type="InterPro" id="IPR029064">
    <property type="entry name" value="Ribosomal_eL30-like_sf"/>
</dbReference>
<dbReference type="GO" id="GO:0031120">
    <property type="term" value="P:snRNA pseudouridine synthesis"/>
    <property type="evidence" value="ECO:0007669"/>
    <property type="project" value="UniProtKB-UniRule"/>
</dbReference>
<feature type="region of interest" description="Disordered" evidence="4">
    <location>
        <begin position="1"/>
        <end position="121"/>
    </location>
</feature>
<evidence type="ECO:0000256" key="2">
    <source>
        <dbReference type="ARBA" id="ARBA00022884"/>
    </source>
</evidence>
<keyword evidence="7" id="KW-1185">Reference proteome</keyword>
<evidence type="ECO:0000256" key="1">
    <source>
        <dbReference type="ARBA" id="ARBA00007337"/>
    </source>
</evidence>
<feature type="compositionally biased region" description="Basic and acidic residues" evidence="4">
    <location>
        <begin position="111"/>
        <end position="121"/>
    </location>
</feature>
<feature type="compositionally biased region" description="Basic and acidic residues" evidence="4">
    <location>
        <begin position="242"/>
        <end position="261"/>
    </location>
</feature>
<keyword evidence="3 6" id="KW-0687">Ribonucleoprotein</keyword>
<comment type="subcellular location">
    <subcellularLocation>
        <location evidence="3">Nucleus</location>
        <location evidence="3">Nucleolus</location>
    </subcellularLocation>
</comment>
<feature type="compositionally biased region" description="Basic residues" evidence="4">
    <location>
        <begin position="36"/>
        <end position="49"/>
    </location>
</feature>
<dbReference type="GO" id="GO:0031429">
    <property type="term" value="C:box H/ACA snoRNP complex"/>
    <property type="evidence" value="ECO:0007669"/>
    <property type="project" value="UniProtKB-UniRule"/>
</dbReference>
<keyword evidence="3" id="KW-0539">Nucleus</keyword>
<dbReference type="GO" id="GO:0000398">
    <property type="term" value="P:mRNA splicing, via spliceosome"/>
    <property type="evidence" value="ECO:0007669"/>
    <property type="project" value="UniProtKB-UniRule"/>
</dbReference>
<dbReference type="STRING" id="1182541.W9XN40"/>
<dbReference type="RefSeq" id="XP_007726764.1">
    <property type="nucleotide sequence ID" value="XM_007728574.1"/>
</dbReference>
<dbReference type="Gene3D" id="3.30.1330.30">
    <property type="match status" value="1"/>
</dbReference>
<dbReference type="InterPro" id="IPR004037">
    <property type="entry name" value="Ribosomal_eL8-like_CS"/>
</dbReference>
<dbReference type="InterPro" id="IPR004038">
    <property type="entry name" value="Ribosomal_eL8/eL30/eS12/Gad45"/>
</dbReference>
<dbReference type="Pfam" id="PF01248">
    <property type="entry name" value="Ribosomal_L7Ae"/>
    <property type="match status" value="1"/>
</dbReference>
<dbReference type="GeneID" id="19162563"/>
<proteinExistence type="inferred from homology"/>
<feature type="region of interest" description="Disordered" evidence="4">
    <location>
        <begin position="235"/>
        <end position="264"/>
    </location>
</feature>
<feature type="compositionally biased region" description="Basic and acidic residues" evidence="4">
    <location>
        <begin position="50"/>
        <end position="64"/>
    </location>
</feature>
<dbReference type="GO" id="GO:0003723">
    <property type="term" value="F:RNA binding"/>
    <property type="evidence" value="ECO:0007669"/>
    <property type="project" value="UniProtKB-UniRule"/>
</dbReference>
<comment type="similarity">
    <text evidence="1 3">Belongs to the eukaryotic ribosomal protein eL8 family.</text>
</comment>
<dbReference type="PROSITE" id="PS01082">
    <property type="entry name" value="RIBOSOMAL_L7AE"/>
    <property type="match status" value="1"/>
</dbReference>
<keyword evidence="2 3" id="KW-0694">RNA-binding</keyword>
<gene>
    <name evidence="6" type="ORF">A1O1_07708</name>
</gene>
<comment type="function">
    <text evidence="3">Required for ribosome biogenesis. Part of a complex which catalyzes pseudouridylation of rRNA. This involves the isomerization of uridine such that the ribose is subsequently attached to C5, instead of the normal N1. Pseudouridine ('psi') residues may serve to stabilize the conformation of rRNAs.</text>
</comment>
<evidence type="ECO:0000313" key="6">
    <source>
        <dbReference type="EMBL" id="EXJ81643.1"/>
    </source>
</evidence>
<dbReference type="EMBL" id="AMWN01000007">
    <property type="protein sequence ID" value="EXJ81643.1"/>
    <property type="molecule type" value="Genomic_DNA"/>
</dbReference>
<comment type="function">
    <text evidence="3">Common component of the spliceosome and rRNA processing machinery.</text>
</comment>
<evidence type="ECO:0000313" key="7">
    <source>
        <dbReference type="Proteomes" id="UP000019484"/>
    </source>
</evidence>
<dbReference type="OrthoDB" id="5364946at2759"/>
<dbReference type="AlphaFoldDB" id="W9XN40"/>
<feature type="domain" description="Ribosomal protein eL8/eL30/eS12/Gadd45" evidence="5">
    <location>
        <begin position="147"/>
        <end position="242"/>
    </location>
</feature>
<feature type="compositionally biased region" description="Basic and acidic residues" evidence="4">
    <location>
        <begin position="1"/>
        <end position="31"/>
    </location>
</feature>
<dbReference type="eggNOG" id="KOG3167">
    <property type="taxonomic scope" value="Eukaryota"/>
</dbReference>
<dbReference type="InterPro" id="IPR002415">
    <property type="entry name" value="H/ACA_rnp_Nhp2-like"/>
</dbReference>
<protein>
    <recommendedName>
        <fullName evidence="3">H/ACA ribonucleoprotein complex subunit 2</fullName>
    </recommendedName>
    <alternativeName>
        <fullName evidence="3">Nucleolar protein family A member 2</fullName>
    </alternativeName>
</protein>
<dbReference type="PANTHER" id="PTHR23105">
    <property type="entry name" value="RIBOSOMAL PROTEIN L7AE FAMILY MEMBER"/>
    <property type="match status" value="1"/>
</dbReference>
<feature type="compositionally biased region" description="Acidic residues" evidence="4">
    <location>
        <begin position="79"/>
        <end position="89"/>
    </location>
</feature>
<dbReference type="SUPFAM" id="SSF55315">
    <property type="entry name" value="L30e-like"/>
    <property type="match status" value="1"/>
</dbReference>
<dbReference type="InterPro" id="IPR050257">
    <property type="entry name" value="eL8/uL1-like"/>
</dbReference>
<organism evidence="6 7">
    <name type="scientific">Capronia coronata CBS 617.96</name>
    <dbReference type="NCBI Taxonomy" id="1182541"/>
    <lineage>
        <taxon>Eukaryota</taxon>
        <taxon>Fungi</taxon>
        <taxon>Dikarya</taxon>
        <taxon>Ascomycota</taxon>
        <taxon>Pezizomycotina</taxon>
        <taxon>Eurotiomycetes</taxon>
        <taxon>Chaetothyriomycetidae</taxon>
        <taxon>Chaetothyriales</taxon>
        <taxon>Herpotrichiellaceae</taxon>
        <taxon>Capronia</taxon>
    </lineage>
</organism>
<sequence length="287" mass="31548">MAKEKSSTDAKVSKEERKAARKAEKQAKKAETSGVKKVKSDKKEKKEKRKALAEKALNELEDGKSQTPKKEKKAKNEDTSEDDDDEEDGAGVAVGKSEDEDEEMKEDSDDENKTSVKKDEKLEKAARPIGALVPFANPLADEKVAKKVFKSVKKAAAQRALKRGVKEVVKALRKSPLSDASSPLPIGIVILAADISPMDVISHIPVLCEDHNIPYIYVTSRAELGIASQTKRPTSVVMVSHDVSKKAKDKDSKDSKAKNADADGENWEETYKSLVKTVQREGRHVKI</sequence>
<dbReference type="GO" id="GO:0042254">
    <property type="term" value="P:ribosome biogenesis"/>
    <property type="evidence" value="ECO:0007669"/>
    <property type="project" value="InterPro"/>
</dbReference>
<accession>W9XN40</accession>
<evidence type="ECO:0000256" key="4">
    <source>
        <dbReference type="SAM" id="MobiDB-lite"/>
    </source>
</evidence>
<dbReference type="HOGENOM" id="CLU_084513_0_0_1"/>